<feature type="domain" description="Neprosin PEP catalytic" evidence="3">
    <location>
        <begin position="137"/>
        <end position="359"/>
    </location>
</feature>
<dbReference type="STRING" id="35752.SAMN05421541_108297"/>
<dbReference type="AlphaFoldDB" id="A0A1I2HLI2"/>
<dbReference type="PANTHER" id="PTHR31589">
    <property type="entry name" value="PROTEIN, PUTATIVE (DUF239)-RELATED-RELATED"/>
    <property type="match status" value="1"/>
</dbReference>
<name>A0A1I2HLI2_9ACTN</name>
<evidence type="ECO:0000256" key="2">
    <source>
        <dbReference type="SAM" id="SignalP"/>
    </source>
</evidence>
<feature type="region of interest" description="Disordered" evidence="1">
    <location>
        <begin position="29"/>
        <end position="139"/>
    </location>
</feature>
<evidence type="ECO:0000313" key="4">
    <source>
        <dbReference type="EMBL" id="SFF30388.1"/>
    </source>
</evidence>
<dbReference type="InterPro" id="IPR053168">
    <property type="entry name" value="Glutamic_endopeptidase"/>
</dbReference>
<feature type="compositionally biased region" description="Polar residues" evidence="1">
    <location>
        <begin position="109"/>
        <end position="123"/>
    </location>
</feature>
<dbReference type="RefSeq" id="WP_239143173.1">
    <property type="nucleotide sequence ID" value="NZ_BOMT01000001.1"/>
</dbReference>
<accession>A0A1I2HLI2</accession>
<keyword evidence="5" id="KW-1185">Reference proteome</keyword>
<feature type="signal peptide" evidence="2">
    <location>
        <begin position="1"/>
        <end position="29"/>
    </location>
</feature>
<reference evidence="4 5" key="1">
    <citation type="submission" date="2016-10" db="EMBL/GenBank/DDBJ databases">
        <authorList>
            <person name="de Groot N.N."/>
        </authorList>
    </citation>
    <scope>NUCLEOTIDE SEQUENCE [LARGE SCALE GENOMIC DNA]</scope>
    <source>
        <strain evidence="4 5">DSM 43019</strain>
    </source>
</reference>
<protein>
    <recommendedName>
        <fullName evidence="3">Neprosin PEP catalytic domain-containing protein</fullName>
    </recommendedName>
</protein>
<dbReference type="Pfam" id="PF03080">
    <property type="entry name" value="Neprosin"/>
    <property type="match status" value="1"/>
</dbReference>
<keyword evidence="2" id="KW-0732">Signal</keyword>
<evidence type="ECO:0000259" key="3">
    <source>
        <dbReference type="PROSITE" id="PS52045"/>
    </source>
</evidence>
<dbReference type="PANTHER" id="PTHR31589:SF110">
    <property type="entry name" value="PROTEIN, PUTATIVE (DUF239)-RELATED"/>
    <property type="match status" value="1"/>
</dbReference>
<feature type="chain" id="PRO_5039499427" description="Neprosin PEP catalytic domain-containing protein" evidence="2">
    <location>
        <begin position="30"/>
        <end position="359"/>
    </location>
</feature>
<dbReference type="EMBL" id="FONV01000008">
    <property type="protein sequence ID" value="SFF30388.1"/>
    <property type="molecule type" value="Genomic_DNA"/>
</dbReference>
<evidence type="ECO:0000313" key="5">
    <source>
        <dbReference type="Proteomes" id="UP000199645"/>
    </source>
</evidence>
<proteinExistence type="predicted"/>
<evidence type="ECO:0000256" key="1">
    <source>
        <dbReference type="SAM" id="MobiDB-lite"/>
    </source>
</evidence>
<sequence length="359" mass="37318">MSKSRRAPFAVALVAVVAGSIGLASTMNAGAEEVPEPAPSVSSTGSPAPEESEEPELSPPPTLPWGQTPNDLETGSDGASSQELGSAGLDAAAPDDEPEGGLGEYAPKGNSSRSGVLGSTSTELIPPKPPAVNPASQAKQADQTVLFHYNVGSQAAVTDGAYANFSINKPSLALTDFHTLAELAVQSSNGNQIVEVGWTVDRLVNGDSDPHLFVYHWVNGVPTCYNGCGFVQYSANISPGDTLPENATKRLGIQYYSGAWWIAYDTEWVGYFPGTLWSGNFTQSGMIQAFGEVAGISLLPCTDMGNGLNGATNSSAARIGSVSYINGPAVDLYVRSTSPHYDVAKLSGRTFRYGGDGAC</sequence>
<dbReference type="PROSITE" id="PS52045">
    <property type="entry name" value="NEPROSIN_PEP_CD"/>
    <property type="match status" value="1"/>
</dbReference>
<gene>
    <name evidence="4" type="ORF">SAMN05421541_108297</name>
</gene>
<dbReference type="InterPro" id="IPR004314">
    <property type="entry name" value="Neprosin"/>
</dbReference>
<dbReference type="Proteomes" id="UP000199645">
    <property type="component" value="Unassembled WGS sequence"/>
</dbReference>
<feature type="compositionally biased region" description="Polar residues" evidence="1">
    <location>
        <begin position="65"/>
        <end position="84"/>
    </location>
</feature>
<organism evidence="4 5">
    <name type="scientific">Actinoplanes philippinensis</name>
    <dbReference type="NCBI Taxonomy" id="35752"/>
    <lineage>
        <taxon>Bacteria</taxon>
        <taxon>Bacillati</taxon>
        <taxon>Actinomycetota</taxon>
        <taxon>Actinomycetes</taxon>
        <taxon>Micromonosporales</taxon>
        <taxon>Micromonosporaceae</taxon>
        <taxon>Actinoplanes</taxon>
    </lineage>
</organism>